<accession>A0A074ZA68</accession>
<dbReference type="EMBL" id="KL597088">
    <property type="protein sequence ID" value="KER20130.1"/>
    <property type="molecule type" value="Genomic_DNA"/>
</dbReference>
<protein>
    <submittedName>
        <fullName evidence="1">Uncharacterized protein</fullName>
    </submittedName>
</protein>
<evidence type="ECO:0000313" key="1">
    <source>
        <dbReference type="EMBL" id="KER20130.1"/>
    </source>
</evidence>
<dbReference type="Proteomes" id="UP000054324">
    <property type="component" value="Unassembled WGS sequence"/>
</dbReference>
<dbReference type="CTD" id="20329550"/>
<dbReference type="RefSeq" id="XP_009176118.1">
    <property type="nucleotide sequence ID" value="XM_009177854.1"/>
</dbReference>
<proteinExistence type="predicted"/>
<name>A0A074ZA68_OPIVI</name>
<evidence type="ECO:0000313" key="2">
    <source>
        <dbReference type="Proteomes" id="UP000054324"/>
    </source>
</evidence>
<dbReference type="GeneID" id="20329550"/>
<sequence>MLAGEPVDVVDKFVYPAVQALVDWLEMRLFNKSERPWQLLTTSDTYGAEVTSACLSRGRFTLRCCDLYCFMDQRHGPYAQRIYGRYQCLVIGVSEALVGSGGNNGLVMLRYAR</sequence>
<dbReference type="KEGG" id="ovi:T265_15385"/>
<organism evidence="1 2">
    <name type="scientific">Opisthorchis viverrini</name>
    <name type="common">Southeast Asian liver fluke</name>
    <dbReference type="NCBI Taxonomy" id="6198"/>
    <lineage>
        <taxon>Eukaryota</taxon>
        <taxon>Metazoa</taxon>
        <taxon>Spiralia</taxon>
        <taxon>Lophotrochozoa</taxon>
        <taxon>Platyhelminthes</taxon>
        <taxon>Trematoda</taxon>
        <taxon>Digenea</taxon>
        <taxon>Opisthorchiida</taxon>
        <taxon>Opisthorchiata</taxon>
        <taxon>Opisthorchiidae</taxon>
        <taxon>Opisthorchis</taxon>
    </lineage>
</organism>
<gene>
    <name evidence="1" type="ORF">T265_15385</name>
</gene>
<keyword evidence="2" id="KW-1185">Reference proteome</keyword>
<dbReference type="AlphaFoldDB" id="A0A074ZA68"/>
<reference evidence="1 2" key="1">
    <citation type="submission" date="2013-11" db="EMBL/GenBank/DDBJ databases">
        <title>Opisthorchis viverrini - life in the bile duct.</title>
        <authorList>
            <person name="Young N.D."/>
            <person name="Nagarajan N."/>
            <person name="Lin S.J."/>
            <person name="Korhonen P.K."/>
            <person name="Jex A.R."/>
            <person name="Hall R.S."/>
            <person name="Safavi-Hemami H."/>
            <person name="Kaewkong W."/>
            <person name="Bertrand D."/>
            <person name="Gao S."/>
            <person name="Seet Q."/>
            <person name="Wongkham S."/>
            <person name="Teh B.T."/>
            <person name="Wongkham C."/>
            <person name="Intapan P.M."/>
            <person name="Maleewong W."/>
            <person name="Yang X."/>
            <person name="Hu M."/>
            <person name="Wang Z."/>
            <person name="Hofmann A."/>
            <person name="Sternberg P.W."/>
            <person name="Tan P."/>
            <person name="Wang J."/>
            <person name="Gasser R.B."/>
        </authorList>
    </citation>
    <scope>NUCLEOTIDE SEQUENCE [LARGE SCALE GENOMIC DNA]</scope>
</reference>